<comment type="caution">
    <text evidence="2">The sequence shown here is derived from an EMBL/GenBank/DDBJ whole genome shotgun (WGS) entry which is preliminary data.</text>
</comment>
<dbReference type="GO" id="GO:0016757">
    <property type="term" value="F:glycosyltransferase activity"/>
    <property type="evidence" value="ECO:0007669"/>
    <property type="project" value="InterPro"/>
</dbReference>
<evidence type="ECO:0000313" key="3">
    <source>
        <dbReference type="Proteomes" id="UP000535501"/>
    </source>
</evidence>
<accession>A0A7W9Z2P6</accession>
<organism evidence="2 3">
    <name type="scientific">Pseudorhizobium flavum</name>
    <dbReference type="NCBI Taxonomy" id="1335061"/>
    <lineage>
        <taxon>Bacteria</taxon>
        <taxon>Pseudomonadati</taxon>
        <taxon>Pseudomonadota</taxon>
        <taxon>Alphaproteobacteria</taxon>
        <taxon>Hyphomicrobiales</taxon>
        <taxon>Rhizobiaceae</taxon>
        <taxon>Rhizobium/Agrobacterium group</taxon>
        <taxon>Pseudorhizobium</taxon>
    </lineage>
</organism>
<dbReference type="EMBL" id="JACHEJ010000018">
    <property type="protein sequence ID" value="MBB6182071.1"/>
    <property type="molecule type" value="Genomic_DNA"/>
</dbReference>
<dbReference type="PANTHER" id="PTHR12526:SF635">
    <property type="entry name" value="GLYCOSYL TRANSFERASE GROUP 1"/>
    <property type="match status" value="1"/>
</dbReference>
<evidence type="ECO:0000259" key="1">
    <source>
        <dbReference type="Pfam" id="PF00534"/>
    </source>
</evidence>
<feature type="domain" description="Glycosyl transferase family 1" evidence="1">
    <location>
        <begin position="181"/>
        <end position="332"/>
    </location>
</feature>
<sequence>MRVGIASVHTPGIYGGAEFLVDGLIEAVRAAGHSVHKISVPFYFEPMDAAAKTMDQCLATDFLPYGGGQIDRMICLKFPAYMIRHPDKRVWLLHQHRSAYDLYGTPYGWLPGKKDTDALRSRIIAEDNQSLAGGTPGSARAVYTIAERVCARLRQYNGIESKALYHPPADFEAFRCERALPYIFVPSRLEGLKRQDLMLKALAACRSPIQAIFAGTGSMRKHLEAMAEGLGLAERVRFVGAVSREEMLSLYAHATAVFFGPLDEDYGYVTLEAMLSSKPVVTCTDSGGPLEFVRDGETGMITTPEPEAIAEALETLTGNAAKAAELGRNGYARYQSMDITWSHVVDTLLADIPDLPTRAAGKLP</sequence>
<dbReference type="CDD" id="cd03801">
    <property type="entry name" value="GT4_PimA-like"/>
    <property type="match status" value="1"/>
</dbReference>
<protein>
    <submittedName>
        <fullName evidence="2">Glycosyltransferase involved in cell wall biosynthesis</fullName>
    </submittedName>
</protein>
<dbReference type="Gene3D" id="3.40.50.2000">
    <property type="entry name" value="Glycogen Phosphorylase B"/>
    <property type="match status" value="2"/>
</dbReference>
<evidence type="ECO:0000313" key="2">
    <source>
        <dbReference type="EMBL" id="MBB6182071.1"/>
    </source>
</evidence>
<proteinExistence type="predicted"/>
<reference evidence="2 3" key="1">
    <citation type="submission" date="2020-08" db="EMBL/GenBank/DDBJ databases">
        <title>Genomic Encyclopedia of Type Strains, Phase IV (KMG-IV): sequencing the most valuable type-strain genomes for metagenomic binning, comparative biology and taxonomic classification.</title>
        <authorList>
            <person name="Goeker M."/>
        </authorList>
    </citation>
    <scope>NUCLEOTIDE SEQUENCE [LARGE SCALE GENOMIC DNA]</scope>
    <source>
        <strain evidence="2 3">DSM 102134</strain>
    </source>
</reference>
<dbReference type="AlphaFoldDB" id="A0A7W9Z2P6"/>
<dbReference type="Proteomes" id="UP000535501">
    <property type="component" value="Unassembled WGS sequence"/>
</dbReference>
<dbReference type="SUPFAM" id="SSF53756">
    <property type="entry name" value="UDP-Glycosyltransferase/glycogen phosphorylase"/>
    <property type="match status" value="1"/>
</dbReference>
<keyword evidence="3" id="KW-1185">Reference proteome</keyword>
<gene>
    <name evidence="2" type="ORF">HNQ75_004060</name>
</gene>
<name>A0A7W9Z2P6_9HYPH</name>
<dbReference type="InterPro" id="IPR001296">
    <property type="entry name" value="Glyco_trans_1"/>
</dbReference>
<dbReference type="Pfam" id="PF00534">
    <property type="entry name" value="Glycos_transf_1"/>
    <property type="match status" value="1"/>
</dbReference>
<dbReference type="RefSeq" id="WP_172977965.1">
    <property type="nucleotide sequence ID" value="NZ_JACHEJ010000018.1"/>
</dbReference>
<dbReference type="PANTHER" id="PTHR12526">
    <property type="entry name" value="GLYCOSYLTRANSFERASE"/>
    <property type="match status" value="1"/>
</dbReference>
<keyword evidence="2" id="KW-0808">Transferase</keyword>